<evidence type="ECO:0000256" key="3">
    <source>
        <dbReference type="ARBA" id="ARBA00023163"/>
    </source>
</evidence>
<evidence type="ECO:0000313" key="6">
    <source>
        <dbReference type="Proteomes" id="UP001079657"/>
    </source>
</evidence>
<dbReference type="EMBL" id="JAPQES010000001">
    <property type="protein sequence ID" value="MCY6370125.1"/>
    <property type="molecule type" value="Genomic_DNA"/>
</dbReference>
<organism evidence="5 6">
    <name type="scientific">Clostridium ganghwense</name>
    <dbReference type="NCBI Taxonomy" id="312089"/>
    <lineage>
        <taxon>Bacteria</taxon>
        <taxon>Bacillati</taxon>
        <taxon>Bacillota</taxon>
        <taxon>Clostridia</taxon>
        <taxon>Eubacteriales</taxon>
        <taxon>Clostridiaceae</taxon>
        <taxon>Clostridium</taxon>
    </lineage>
</organism>
<proteinExistence type="predicted"/>
<evidence type="ECO:0000256" key="2">
    <source>
        <dbReference type="ARBA" id="ARBA00023125"/>
    </source>
</evidence>
<protein>
    <submittedName>
        <fullName evidence="5">MarR family transcriptional regulator</fullName>
    </submittedName>
</protein>
<keyword evidence="2" id="KW-0238">DNA-binding</keyword>
<sequence>MESREVSKQFINFIMSIRNFFKAQTNSNSTSNVTHQQFSTLMTVKHLNKAALKDLSKEIKVSKSSLCIMLNKMVDEGYVERETDPKDRRNTFYSLSSKGEEFLGIEVENRLYKLDKRIDRLSEERKEKFYECLVEIEKVLEEISNEEA</sequence>
<dbReference type="PROSITE" id="PS50995">
    <property type="entry name" value="HTH_MARR_2"/>
    <property type="match status" value="1"/>
</dbReference>
<accession>A0ABT4CM55</accession>
<dbReference type="SUPFAM" id="SSF46785">
    <property type="entry name" value="Winged helix' DNA-binding domain"/>
    <property type="match status" value="1"/>
</dbReference>
<dbReference type="RefSeq" id="WP_268048714.1">
    <property type="nucleotide sequence ID" value="NZ_JAPQES010000001.1"/>
</dbReference>
<dbReference type="PANTHER" id="PTHR42756:SF1">
    <property type="entry name" value="TRANSCRIPTIONAL REPRESSOR OF EMRAB OPERON"/>
    <property type="match status" value="1"/>
</dbReference>
<reference evidence="5" key="1">
    <citation type="submission" date="2022-12" db="EMBL/GenBank/DDBJ databases">
        <authorList>
            <person name="Wang J."/>
        </authorList>
    </citation>
    <scope>NUCLEOTIDE SEQUENCE</scope>
    <source>
        <strain evidence="5">HY-42-06</strain>
    </source>
</reference>
<dbReference type="Proteomes" id="UP001079657">
    <property type="component" value="Unassembled WGS sequence"/>
</dbReference>
<dbReference type="Pfam" id="PF01047">
    <property type="entry name" value="MarR"/>
    <property type="match status" value="1"/>
</dbReference>
<dbReference type="InterPro" id="IPR000835">
    <property type="entry name" value="HTH_MarR-typ"/>
</dbReference>
<keyword evidence="3" id="KW-0804">Transcription</keyword>
<dbReference type="SMART" id="SM00347">
    <property type="entry name" value="HTH_MARR"/>
    <property type="match status" value="1"/>
</dbReference>
<comment type="caution">
    <text evidence="5">The sequence shown here is derived from an EMBL/GenBank/DDBJ whole genome shotgun (WGS) entry which is preliminary data.</text>
</comment>
<dbReference type="PRINTS" id="PR00598">
    <property type="entry name" value="HTHMARR"/>
</dbReference>
<dbReference type="InterPro" id="IPR036390">
    <property type="entry name" value="WH_DNA-bd_sf"/>
</dbReference>
<dbReference type="InterPro" id="IPR036388">
    <property type="entry name" value="WH-like_DNA-bd_sf"/>
</dbReference>
<name>A0ABT4CM55_9CLOT</name>
<evidence type="ECO:0000259" key="4">
    <source>
        <dbReference type="PROSITE" id="PS50995"/>
    </source>
</evidence>
<evidence type="ECO:0000313" key="5">
    <source>
        <dbReference type="EMBL" id="MCY6370125.1"/>
    </source>
</evidence>
<dbReference type="Gene3D" id="1.10.10.10">
    <property type="entry name" value="Winged helix-like DNA-binding domain superfamily/Winged helix DNA-binding domain"/>
    <property type="match status" value="1"/>
</dbReference>
<feature type="domain" description="HTH marR-type" evidence="4">
    <location>
        <begin position="1"/>
        <end position="138"/>
    </location>
</feature>
<keyword evidence="1" id="KW-0805">Transcription regulation</keyword>
<evidence type="ECO:0000256" key="1">
    <source>
        <dbReference type="ARBA" id="ARBA00023015"/>
    </source>
</evidence>
<keyword evidence="6" id="KW-1185">Reference proteome</keyword>
<dbReference type="PANTHER" id="PTHR42756">
    <property type="entry name" value="TRANSCRIPTIONAL REGULATOR, MARR"/>
    <property type="match status" value="1"/>
</dbReference>
<gene>
    <name evidence="5" type="ORF">OXH55_05720</name>
</gene>